<gene>
    <name evidence="7" type="ORF">H8E41_06780</name>
</gene>
<dbReference type="AlphaFoldDB" id="A0A8J6NCV7"/>
<protein>
    <submittedName>
        <fullName evidence="7">Class I tRNA ligase family protein</fullName>
    </submittedName>
</protein>
<evidence type="ECO:0000313" key="8">
    <source>
        <dbReference type="Proteomes" id="UP000614424"/>
    </source>
</evidence>
<keyword evidence="3" id="KW-0067">ATP-binding</keyword>
<dbReference type="GO" id="GO:0006418">
    <property type="term" value="P:tRNA aminoacylation for protein translation"/>
    <property type="evidence" value="ECO:0007669"/>
    <property type="project" value="InterPro"/>
</dbReference>
<name>A0A8J6NCV7_9BACT</name>
<accession>A0A8J6NCV7</accession>
<comment type="caution">
    <text evidence="7">The sequence shown here is derived from an EMBL/GenBank/DDBJ whole genome shotgun (WGS) entry which is preliminary data.</text>
</comment>
<dbReference type="GO" id="GO:0004812">
    <property type="term" value="F:aminoacyl-tRNA ligase activity"/>
    <property type="evidence" value="ECO:0007669"/>
    <property type="project" value="UniProtKB-KW"/>
</dbReference>
<dbReference type="EMBL" id="JACNJZ010000093">
    <property type="protein sequence ID" value="MBC8317594.1"/>
    <property type="molecule type" value="Genomic_DNA"/>
</dbReference>
<evidence type="ECO:0000256" key="1">
    <source>
        <dbReference type="ARBA" id="ARBA00022598"/>
    </source>
</evidence>
<proteinExistence type="predicted"/>
<reference evidence="7 8" key="1">
    <citation type="submission" date="2020-08" db="EMBL/GenBank/DDBJ databases">
        <title>Bridging the membrane lipid divide: bacteria of the FCB group superphylum have the potential to synthesize archaeal ether lipids.</title>
        <authorList>
            <person name="Villanueva L."/>
            <person name="Von Meijenfeldt F.A.B."/>
            <person name="Westbye A.B."/>
            <person name="Yadav S."/>
            <person name="Hopmans E.C."/>
            <person name="Dutilh B.E."/>
            <person name="Sinninghe Damste J.S."/>
        </authorList>
    </citation>
    <scope>NUCLEOTIDE SEQUENCE [LARGE SCALE GENOMIC DNA]</scope>
    <source>
        <strain evidence="7">NIOZ-UU47</strain>
    </source>
</reference>
<dbReference type="InterPro" id="IPR014729">
    <property type="entry name" value="Rossmann-like_a/b/a_fold"/>
</dbReference>
<keyword evidence="5" id="KW-0030">Aminoacyl-tRNA synthetase</keyword>
<sequence>MFRTTKQWFFKVEDLKPKMIEFNKKINWIPKTGGHAFEAWLENLRDNSITKQRYWG</sequence>
<feature type="non-terminal residue" evidence="7">
    <location>
        <position position="56"/>
    </location>
</feature>
<keyword evidence="2" id="KW-0547">Nucleotide-binding</keyword>
<organism evidence="7 8">
    <name type="scientific">Candidatus Desulfobia pelagia</name>
    <dbReference type="NCBI Taxonomy" id="2841692"/>
    <lineage>
        <taxon>Bacteria</taxon>
        <taxon>Pseudomonadati</taxon>
        <taxon>Thermodesulfobacteriota</taxon>
        <taxon>Desulfobulbia</taxon>
        <taxon>Desulfobulbales</taxon>
        <taxon>Desulfobulbaceae</taxon>
        <taxon>Candidatus Desulfobia</taxon>
    </lineage>
</organism>
<evidence type="ECO:0000256" key="3">
    <source>
        <dbReference type="ARBA" id="ARBA00022840"/>
    </source>
</evidence>
<dbReference type="Proteomes" id="UP000614424">
    <property type="component" value="Unassembled WGS sequence"/>
</dbReference>
<dbReference type="Gene3D" id="3.40.50.620">
    <property type="entry name" value="HUPs"/>
    <property type="match status" value="1"/>
</dbReference>
<keyword evidence="4" id="KW-0648">Protein biosynthesis</keyword>
<dbReference type="Pfam" id="PF00133">
    <property type="entry name" value="tRNA-synt_1"/>
    <property type="match status" value="1"/>
</dbReference>
<evidence type="ECO:0000256" key="4">
    <source>
        <dbReference type="ARBA" id="ARBA00022917"/>
    </source>
</evidence>
<feature type="domain" description="Aminoacyl-tRNA synthetase class Ia" evidence="6">
    <location>
        <begin position="2"/>
        <end position="56"/>
    </location>
</feature>
<evidence type="ECO:0000256" key="5">
    <source>
        <dbReference type="ARBA" id="ARBA00023146"/>
    </source>
</evidence>
<keyword evidence="1 7" id="KW-0436">Ligase</keyword>
<evidence type="ECO:0000256" key="2">
    <source>
        <dbReference type="ARBA" id="ARBA00022741"/>
    </source>
</evidence>
<dbReference type="InterPro" id="IPR002300">
    <property type="entry name" value="aa-tRNA-synth_Ia"/>
</dbReference>
<evidence type="ECO:0000313" key="7">
    <source>
        <dbReference type="EMBL" id="MBC8317594.1"/>
    </source>
</evidence>
<dbReference type="GO" id="GO:0005524">
    <property type="term" value="F:ATP binding"/>
    <property type="evidence" value="ECO:0007669"/>
    <property type="project" value="UniProtKB-KW"/>
</dbReference>
<dbReference type="SUPFAM" id="SSF52374">
    <property type="entry name" value="Nucleotidylyl transferase"/>
    <property type="match status" value="1"/>
</dbReference>
<evidence type="ECO:0000259" key="6">
    <source>
        <dbReference type="Pfam" id="PF00133"/>
    </source>
</evidence>